<protein>
    <submittedName>
        <fullName evidence="11">Membrane bound O-acyl transferase MBOAT family protein</fullName>
    </submittedName>
</protein>
<dbReference type="EMBL" id="FMJC01000002">
    <property type="protein sequence ID" value="SCM72534.1"/>
    <property type="molecule type" value="Genomic_DNA"/>
</dbReference>
<dbReference type="PANTHER" id="PTHR13285:SF23">
    <property type="entry name" value="TEICHOIC ACID D-ALANYLTRANSFERASE"/>
    <property type="match status" value="1"/>
</dbReference>
<sequence length="561" mass="62307">MLFNSYSFIFLFLPLLLLCWRLTAGYGATRLSLVLLLFSVVFYALWGLPFLLLLAAILGMNYAFALALADPNRPDDAMEGTEILPEEDALAAPTGSPDGPADAAGSRLTKFRKGVRLFRGDGLKGLSAWACSRKGLLTMALILNLLPLLWFKYSWFFAQNLALLMGTQWNFTPPGLPLGISFYTFIQIAWLVSVYRRQVTPQGFSRHALFSACFPYVISGPIVRYEQLGPQLDDLSGSTAEGLAQGFTLFTIGLAKKVLLADGLAVYANAVFNAAEKAFPISGAEAWLGSLCYTFQLYFDFSGYTDMAIGIGLMLGLRLPENFDSPYKSTGIVDFWRRWHITLSSWLRDFLYIPLGGNRKGRLMQYRNLFLTMLIGGAWHGAGWTFIIWGALHGSMLGVNHFFRACIKGTLLERVLATPPMRIFFILFTFLCINLGWVIFRTVSLDGTATMFGAMFTGPFTAEAAGLTADYAGLSAMGVLATRWLPNNYLQGWLPFALLGISFVLCWAFPNSHELLHGRRDGSRPYLSWRPSAAWATGLACLAFVTLILVSRKATFLYFQF</sequence>
<dbReference type="RefSeq" id="WP_179980259.1">
    <property type="nucleotide sequence ID" value="NZ_LT608333.1"/>
</dbReference>
<feature type="transmembrane region" description="Helical" evidence="10">
    <location>
        <begin position="136"/>
        <end position="156"/>
    </location>
</feature>
<keyword evidence="3 9" id="KW-1003">Cell membrane</keyword>
<feature type="transmembrane region" description="Helical" evidence="10">
    <location>
        <begin position="34"/>
        <end position="58"/>
    </location>
</feature>
<comment type="subcellular location">
    <subcellularLocation>
        <location evidence="1">Cell membrane</location>
        <topology evidence="1">Multi-pass membrane protein</topology>
    </subcellularLocation>
</comment>
<proteinExistence type="inferred from homology"/>
<keyword evidence="6 10" id="KW-1133">Transmembrane helix</keyword>
<gene>
    <name evidence="11" type="ORF">KL86DES1_20682</name>
</gene>
<feature type="transmembrane region" description="Helical" evidence="10">
    <location>
        <begin position="421"/>
        <end position="440"/>
    </location>
</feature>
<reference evidence="11" key="1">
    <citation type="submission" date="2016-08" db="EMBL/GenBank/DDBJ databases">
        <authorList>
            <person name="Seilhamer J.J."/>
        </authorList>
    </citation>
    <scope>NUCLEOTIDE SEQUENCE</scope>
    <source>
        <strain evidence="11">86-1</strain>
    </source>
</reference>
<accession>A0A212L4N5</accession>
<dbReference type="GO" id="GO:0016746">
    <property type="term" value="F:acyltransferase activity"/>
    <property type="evidence" value="ECO:0007669"/>
    <property type="project" value="UniProtKB-KW"/>
</dbReference>
<keyword evidence="8 9" id="KW-0012">Acyltransferase</keyword>
<evidence type="ECO:0000256" key="3">
    <source>
        <dbReference type="ARBA" id="ARBA00022475"/>
    </source>
</evidence>
<evidence type="ECO:0000256" key="4">
    <source>
        <dbReference type="ARBA" id="ARBA00022679"/>
    </source>
</evidence>
<feature type="transmembrane region" description="Helical" evidence="10">
    <location>
        <begin position="532"/>
        <end position="551"/>
    </location>
</feature>
<keyword evidence="4 9" id="KW-0808">Transferase</keyword>
<keyword evidence="7 9" id="KW-0472">Membrane</keyword>
<feature type="transmembrane region" description="Helical" evidence="10">
    <location>
        <begin position="369"/>
        <end position="392"/>
    </location>
</feature>
<feature type="transmembrane region" description="Helical" evidence="10">
    <location>
        <begin position="176"/>
        <end position="195"/>
    </location>
</feature>
<evidence type="ECO:0000256" key="1">
    <source>
        <dbReference type="ARBA" id="ARBA00004651"/>
    </source>
</evidence>
<evidence type="ECO:0000256" key="5">
    <source>
        <dbReference type="ARBA" id="ARBA00022692"/>
    </source>
</evidence>
<feature type="transmembrane region" description="Helical" evidence="10">
    <location>
        <begin position="492"/>
        <end position="511"/>
    </location>
</feature>
<evidence type="ECO:0000313" key="11">
    <source>
        <dbReference type="EMBL" id="SCM72534.1"/>
    </source>
</evidence>
<dbReference type="GO" id="GO:0005886">
    <property type="term" value="C:plasma membrane"/>
    <property type="evidence" value="ECO:0007669"/>
    <property type="project" value="UniProtKB-SubCell"/>
</dbReference>
<feature type="transmembrane region" description="Helical" evidence="10">
    <location>
        <begin position="452"/>
        <end position="472"/>
    </location>
</feature>
<dbReference type="InterPro" id="IPR024194">
    <property type="entry name" value="Ac/AlaTfrase_AlgI/DltB"/>
</dbReference>
<dbReference type="PANTHER" id="PTHR13285">
    <property type="entry name" value="ACYLTRANSFERASE"/>
    <property type="match status" value="1"/>
</dbReference>
<evidence type="ECO:0000256" key="6">
    <source>
        <dbReference type="ARBA" id="ARBA00022989"/>
    </source>
</evidence>
<evidence type="ECO:0000256" key="2">
    <source>
        <dbReference type="ARBA" id="ARBA00010323"/>
    </source>
</evidence>
<dbReference type="AlphaFoldDB" id="A0A212L4N5"/>
<dbReference type="PIRSF" id="PIRSF016636">
    <property type="entry name" value="AlgI_DltB"/>
    <property type="match status" value="1"/>
</dbReference>
<dbReference type="PIRSF" id="PIRSF500217">
    <property type="entry name" value="AlgI"/>
    <property type="match status" value="1"/>
</dbReference>
<dbReference type="Pfam" id="PF03062">
    <property type="entry name" value="MBOAT"/>
    <property type="match status" value="1"/>
</dbReference>
<evidence type="ECO:0000256" key="8">
    <source>
        <dbReference type="ARBA" id="ARBA00023315"/>
    </source>
</evidence>
<dbReference type="GO" id="GO:0042121">
    <property type="term" value="P:alginic acid biosynthetic process"/>
    <property type="evidence" value="ECO:0007669"/>
    <property type="project" value="InterPro"/>
</dbReference>
<dbReference type="InterPro" id="IPR051085">
    <property type="entry name" value="MB_O-acyltransferase"/>
</dbReference>
<dbReference type="InterPro" id="IPR028362">
    <property type="entry name" value="AlgI"/>
</dbReference>
<dbReference type="InterPro" id="IPR004299">
    <property type="entry name" value="MBOAT_fam"/>
</dbReference>
<name>A0A212L4N5_9BACT</name>
<comment type="similarity">
    <text evidence="2 9">Belongs to the membrane-bound acyltransferase family.</text>
</comment>
<evidence type="ECO:0000256" key="7">
    <source>
        <dbReference type="ARBA" id="ARBA00023136"/>
    </source>
</evidence>
<evidence type="ECO:0000256" key="9">
    <source>
        <dbReference type="PIRNR" id="PIRNR016636"/>
    </source>
</evidence>
<organism evidence="11">
    <name type="scientific">uncultured Desulfovibrio sp</name>
    <dbReference type="NCBI Taxonomy" id="167968"/>
    <lineage>
        <taxon>Bacteria</taxon>
        <taxon>Pseudomonadati</taxon>
        <taxon>Thermodesulfobacteriota</taxon>
        <taxon>Desulfovibrionia</taxon>
        <taxon>Desulfovibrionales</taxon>
        <taxon>Desulfovibrionaceae</taxon>
        <taxon>Desulfovibrio</taxon>
        <taxon>environmental samples</taxon>
    </lineage>
</organism>
<keyword evidence="5 10" id="KW-0812">Transmembrane</keyword>
<evidence type="ECO:0000256" key="10">
    <source>
        <dbReference type="SAM" id="Phobius"/>
    </source>
</evidence>